<proteinExistence type="predicted"/>
<reference evidence="1" key="1">
    <citation type="submission" date="2022-11" db="EMBL/GenBank/DDBJ databases">
        <authorList>
            <person name="Mo P."/>
        </authorList>
    </citation>
    <scope>NUCLEOTIDE SEQUENCE</scope>
    <source>
        <strain evidence="1">HUAS 11-8</strain>
    </source>
</reference>
<dbReference type="Proteomes" id="UP001163203">
    <property type="component" value="Chromosome"/>
</dbReference>
<name>A0ABY7B6P1_9PSEU</name>
<evidence type="ECO:0000313" key="1">
    <source>
        <dbReference type="EMBL" id="WAL66853.1"/>
    </source>
</evidence>
<sequence length="183" mass="20781">MKKKPPDGMSVPEFLAGFAMTGRIEGVGLDSTPDEWERQLGSDFVDDHDRKQFRRDYGLVELGFWREEGNWTCGLISVQVHRLWHDRETIGPAGLREKHGDFPKAVRFVELRDELGRSGNELVLVEDEVPNGYRRYYVPPGKAVMLVDAAPGPRDPEDPPYGSLWSLSAAPLPWINPMKVHKK</sequence>
<gene>
    <name evidence="1" type="ORF">ORV05_03325</name>
</gene>
<accession>A0ABY7B6P1</accession>
<dbReference type="RefSeq" id="WP_268756976.1">
    <property type="nucleotide sequence ID" value="NZ_CP113836.1"/>
</dbReference>
<organism evidence="1 2">
    <name type="scientific">Amycolatopsis cynarae</name>
    <dbReference type="NCBI Taxonomy" id="2995223"/>
    <lineage>
        <taxon>Bacteria</taxon>
        <taxon>Bacillati</taxon>
        <taxon>Actinomycetota</taxon>
        <taxon>Actinomycetes</taxon>
        <taxon>Pseudonocardiales</taxon>
        <taxon>Pseudonocardiaceae</taxon>
        <taxon>Amycolatopsis</taxon>
    </lineage>
</organism>
<protein>
    <submittedName>
        <fullName evidence="1">Uncharacterized protein</fullName>
    </submittedName>
</protein>
<keyword evidence="2" id="KW-1185">Reference proteome</keyword>
<dbReference type="EMBL" id="CP113836">
    <property type="protein sequence ID" value="WAL66853.1"/>
    <property type="molecule type" value="Genomic_DNA"/>
</dbReference>
<evidence type="ECO:0000313" key="2">
    <source>
        <dbReference type="Proteomes" id="UP001163203"/>
    </source>
</evidence>